<gene>
    <name evidence="6" type="ORF">POPTR_T001500</name>
</gene>
<evidence type="ECO:0000256" key="3">
    <source>
        <dbReference type="ARBA" id="ARBA00022821"/>
    </source>
</evidence>
<dbReference type="InterPro" id="IPR000157">
    <property type="entry name" value="TIR_dom"/>
</dbReference>
<feature type="domain" description="TIR" evidence="5">
    <location>
        <begin position="13"/>
        <end position="181"/>
    </location>
</feature>
<dbReference type="InterPro" id="IPR032675">
    <property type="entry name" value="LRR_dom_sf"/>
</dbReference>
<dbReference type="Pfam" id="PF23282">
    <property type="entry name" value="WHD_ROQ1"/>
    <property type="match status" value="1"/>
</dbReference>
<keyword evidence="4" id="KW-0520">NAD</keyword>
<protein>
    <recommendedName>
        <fullName evidence="5">TIR domain-containing protein</fullName>
    </recommendedName>
</protein>
<dbReference type="GO" id="GO:0007165">
    <property type="term" value="P:signal transduction"/>
    <property type="evidence" value="ECO:0007669"/>
    <property type="project" value="InterPro"/>
</dbReference>
<proteinExistence type="predicted"/>
<dbReference type="PANTHER" id="PTHR11017:SF271">
    <property type="entry name" value="DISEASE RESISTANCE PROTEIN (TIR-NBS-LRR CLASS) FAMILY"/>
    <property type="match status" value="1"/>
</dbReference>
<dbReference type="SUPFAM" id="SSF52058">
    <property type="entry name" value="L domain-like"/>
    <property type="match status" value="1"/>
</dbReference>
<dbReference type="Pfam" id="PF00560">
    <property type="entry name" value="LRR_1"/>
    <property type="match status" value="1"/>
</dbReference>
<dbReference type="SUPFAM" id="SSF52540">
    <property type="entry name" value="P-loop containing nucleoside triphosphate hydrolases"/>
    <property type="match status" value="1"/>
</dbReference>
<keyword evidence="2" id="KW-0677">Repeat</keyword>
<dbReference type="InterPro" id="IPR042197">
    <property type="entry name" value="Apaf_helical"/>
</dbReference>
<dbReference type="InterPro" id="IPR044974">
    <property type="entry name" value="Disease_R_plants"/>
</dbReference>
<dbReference type="InterPro" id="IPR001611">
    <property type="entry name" value="Leu-rich_rpt"/>
</dbReference>
<dbReference type="Gene3D" id="3.40.50.10140">
    <property type="entry name" value="Toll/interleukin-1 receptor homology (TIR) domain"/>
    <property type="match status" value="1"/>
</dbReference>
<dbReference type="FunFam" id="3.40.50.10140:FF:000007">
    <property type="entry name" value="Disease resistance protein (TIR-NBS-LRR class)"/>
    <property type="match status" value="1"/>
</dbReference>
<dbReference type="ExpressionAtlas" id="A0A2K1RA64">
    <property type="expression patterns" value="differential"/>
</dbReference>
<reference evidence="6" key="2">
    <citation type="submission" date="2017-07" db="EMBL/GenBank/DDBJ databases">
        <title>WGS assembly of Populus trichocarpa.</title>
        <authorList>
            <person name="Tuskan G."/>
            <person name="Difazio S."/>
            <person name="Jansson S."/>
            <person name="Bohlmann J."/>
            <person name="Grigoriev I."/>
            <person name="Hellsten U."/>
            <person name="Putnam N."/>
            <person name="Ralph S."/>
            <person name="Rombauts S."/>
            <person name="Salamov A."/>
            <person name="Schein J."/>
            <person name="Sterck L."/>
            <person name="Aerts A."/>
            <person name="Bhalerao R."/>
            <person name="Bhalerao R."/>
            <person name="Blaudez D."/>
            <person name="Boerjan W."/>
            <person name="Brun A."/>
            <person name="Brunner A."/>
            <person name="Busov V."/>
            <person name="Campbell M."/>
            <person name="Carlson J."/>
            <person name="Chalot M."/>
            <person name="Chapman J."/>
            <person name="Chen G."/>
            <person name="Cooper D."/>
            <person name="Coutinho P."/>
            <person name="Couturier J."/>
            <person name="Covert S."/>
            <person name="Cronk Q."/>
            <person name="Cunningham R."/>
            <person name="Davis J."/>
            <person name="Degroeve S."/>
            <person name="Dejardin A."/>
            <person name="Depamphilis C."/>
            <person name="Detter J."/>
            <person name="Dirks B."/>
            <person name="Dubchak I."/>
            <person name="Duplessis S."/>
            <person name="Ehlting J."/>
            <person name="Ellis B."/>
            <person name="Gendler K."/>
            <person name="Goodstein D."/>
            <person name="Gribskov M."/>
            <person name="Grimwood J."/>
            <person name="Groover A."/>
            <person name="Gunter L."/>
            <person name="Hamberger B."/>
            <person name="Heinze B."/>
            <person name="Helariutta Y."/>
            <person name="Henrissat B."/>
            <person name="Holligan D."/>
            <person name="Holt R."/>
            <person name="Huang W."/>
            <person name="Islam-Faridi N."/>
            <person name="Jones S."/>
            <person name="Jones-Rhoades M."/>
            <person name="Jorgensen R."/>
            <person name="Joshi C."/>
            <person name="Kangasjarvi J."/>
            <person name="Karlsson J."/>
            <person name="Kelleher C."/>
            <person name="Kirkpatrick R."/>
            <person name="Kirst M."/>
            <person name="Kohler A."/>
            <person name="Kalluri U."/>
            <person name="Larimer F."/>
            <person name="Leebens-Mack J."/>
            <person name="Leple J."/>
            <person name="Locascio P."/>
            <person name="Lou Y."/>
            <person name="Lucas S."/>
            <person name="Martin F."/>
            <person name="Montanini B."/>
            <person name="Napoli C."/>
            <person name="Nelson D."/>
            <person name="Nelson C."/>
            <person name="Nieminen K."/>
            <person name="Nilsson O."/>
            <person name="Pereda V."/>
            <person name="Peter G."/>
            <person name="Philippe R."/>
            <person name="Pilate G."/>
            <person name="Poliakov A."/>
            <person name="Razumovskaya J."/>
            <person name="Richardson P."/>
            <person name="Rinaldi C."/>
            <person name="Ritland K."/>
            <person name="Rouze P."/>
            <person name="Ryaboy D."/>
            <person name="Schmutz J."/>
            <person name="Schrader J."/>
            <person name="Segerman B."/>
            <person name="Shin H."/>
            <person name="Siddiqui A."/>
            <person name="Sterky F."/>
            <person name="Terry A."/>
            <person name="Tsai C."/>
            <person name="Uberbacher E."/>
            <person name="Unneberg P."/>
            <person name="Vahala J."/>
            <person name="Wall K."/>
            <person name="Wessler S."/>
            <person name="Yang G."/>
            <person name="Yin T."/>
            <person name="Douglas C."/>
            <person name="Marra M."/>
            <person name="Sandberg G."/>
            <person name="Van De Peer Y."/>
            <person name="Rokhsar D."/>
        </authorList>
    </citation>
    <scope>NUCLEOTIDE SEQUENCE</scope>
    <source>
        <strain evidence="6">Nisqually-1</strain>
    </source>
</reference>
<reference evidence="6" key="1">
    <citation type="journal article" date="2006" name="Science">
        <title>The genome of black cottonwood, Populus trichocarpa (Torr. &amp; Gray).</title>
        <authorList>
            <person name="Tuskan G.A."/>
            <person name="Difazio S."/>
            <person name="Jansson S."/>
            <person name="Bohlmann J."/>
            <person name="Grigoriev I."/>
            <person name="Hellsten U."/>
            <person name="Putnam N."/>
            <person name="Ralph S."/>
            <person name="Rombauts S."/>
            <person name="Salamov A."/>
            <person name="Schein J."/>
            <person name="Sterck L."/>
            <person name="Aerts A."/>
            <person name="Bhalerao R.R."/>
            <person name="Bhalerao R.P."/>
            <person name="Blaudez D."/>
            <person name="Boerjan W."/>
            <person name="Brun A."/>
            <person name="Brunner A."/>
            <person name="Busov V."/>
            <person name="Campbell M."/>
            <person name="Carlson J."/>
            <person name="Chalot M."/>
            <person name="Chapman J."/>
            <person name="Chen G.L."/>
            <person name="Cooper D."/>
            <person name="Coutinho P.M."/>
            <person name="Couturier J."/>
            <person name="Covert S."/>
            <person name="Cronk Q."/>
            <person name="Cunningham R."/>
            <person name="Davis J."/>
            <person name="Degroeve S."/>
            <person name="Dejardin A."/>
            <person name="Depamphilis C."/>
            <person name="Detter J."/>
            <person name="Dirks B."/>
            <person name="Dubchak I."/>
            <person name="Duplessis S."/>
            <person name="Ehlting J."/>
            <person name="Ellis B."/>
            <person name="Gendler K."/>
            <person name="Goodstein D."/>
            <person name="Gribskov M."/>
            <person name="Grimwood J."/>
            <person name="Groover A."/>
            <person name="Gunter L."/>
            <person name="Hamberger B."/>
            <person name="Heinze B."/>
            <person name="Helariutta Y."/>
            <person name="Henrissat B."/>
            <person name="Holligan D."/>
            <person name="Holt R."/>
            <person name="Huang W."/>
            <person name="Islam-Faridi N."/>
            <person name="Jones S."/>
            <person name="Jones-Rhoades M."/>
            <person name="Jorgensen R."/>
            <person name="Joshi C."/>
            <person name="Kangasjarvi J."/>
            <person name="Karlsson J."/>
            <person name="Kelleher C."/>
            <person name="Kirkpatrick R."/>
            <person name="Kirst M."/>
            <person name="Kohler A."/>
            <person name="Kalluri U."/>
            <person name="Larimer F."/>
            <person name="Leebens-Mack J."/>
            <person name="Leple J.C."/>
            <person name="Locascio P."/>
            <person name="Lou Y."/>
            <person name="Lucas S."/>
            <person name="Martin F."/>
            <person name="Montanini B."/>
            <person name="Napoli C."/>
            <person name="Nelson D.R."/>
            <person name="Nelson C."/>
            <person name="Nieminen K."/>
            <person name="Nilsson O."/>
            <person name="Pereda V."/>
            <person name="Peter G."/>
            <person name="Philippe R."/>
            <person name="Pilate G."/>
            <person name="Poliakov A."/>
            <person name="Razumovskaya J."/>
            <person name="Richardson P."/>
            <person name="Rinaldi C."/>
            <person name="Ritland K."/>
            <person name="Rouze P."/>
            <person name="Ryaboy D."/>
            <person name="Schmutz J."/>
            <person name="Schrader J."/>
            <person name="Segerman B."/>
            <person name="Shin H."/>
            <person name="Siddiqui A."/>
            <person name="Sterky F."/>
            <person name="Terry A."/>
            <person name="Tsai C.J."/>
            <person name="Uberbacher E."/>
            <person name="Unneberg P."/>
            <person name="Vahala J."/>
            <person name="Wall K."/>
            <person name="Wessler S."/>
            <person name="Yang G."/>
            <person name="Yin T."/>
            <person name="Douglas C."/>
            <person name="Marra M."/>
            <person name="Sandberg G."/>
            <person name="Van de Peer Y."/>
            <person name="Rokhsar D."/>
        </authorList>
    </citation>
    <scope>NUCLEOTIDE SEQUENCE [LARGE SCALE GENOMIC DNA]</scope>
    <source>
        <strain evidence="6">Nisqually-1</strain>
    </source>
</reference>
<dbReference type="PRINTS" id="PR00364">
    <property type="entry name" value="DISEASERSIST"/>
</dbReference>
<dbReference type="InterPro" id="IPR055414">
    <property type="entry name" value="LRR_R13L4/SHOC2-like"/>
</dbReference>
<dbReference type="GO" id="GO:0043531">
    <property type="term" value="F:ADP binding"/>
    <property type="evidence" value="ECO:0007669"/>
    <property type="project" value="InterPro"/>
</dbReference>
<dbReference type="Pfam" id="PF23598">
    <property type="entry name" value="LRR_14"/>
    <property type="match status" value="1"/>
</dbReference>
<dbReference type="InterPro" id="IPR002182">
    <property type="entry name" value="NB-ARC"/>
</dbReference>
<dbReference type="InParanoid" id="A0A2K1RA64"/>
<dbReference type="InterPro" id="IPR027417">
    <property type="entry name" value="P-loop_NTPase"/>
</dbReference>
<evidence type="ECO:0000256" key="2">
    <source>
        <dbReference type="ARBA" id="ARBA00022737"/>
    </source>
</evidence>
<dbReference type="AlphaFoldDB" id="A0A2K1RA64"/>
<organism evidence="6">
    <name type="scientific">Populus trichocarpa</name>
    <name type="common">Western balsam poplar</name>
    <name type="synonym">Populus balsamifera subsp. trichocarpa</name>
    <dbReference type="NCBI Taxonomy" id="3694"/>
    <lineage>
        <taxon>Eukaryota</taxon>
        <taxon>Viridiplantae</taxon>
        <taxon>Streptophyta</taxon>
        <taxon>Embryophyta</taxon>
        <taxon>Tracheophyta</taxon>
        <taxon>Spermatophyta</taxon>
        <taxon>Magnoliopsida</taxon>
        <taxon>eudicotyledons</taxon>
        <taxon>Gunneridae</taxon>
        <taxon>Pentapetalae</taxon>
        <taxon>rosids</taxon>
        <taxon>fabids</taxon>
        <taxon>Malpighiales</taxon>
        <taxon>Salicaceae</taxon>
        <taxon>Saliceae</taxon>
        <taxon>Populus</taxon>
    </lineage>
</organism>
<keyword evidence="3" id="KW-0611">Plant defense</keyword>
<dbReference type="EMBL" id="KZ623338">
    <property type="protein sequence ID" value="PNS24182.1"/>
    <property type="molecule type" value="Genomic_DNA"/>
</dbReference>
<dbReference type="PROSITE" id="PS51450">
    <property type="entry name" value="LRR"/>
    <property type="match status" value="1"/>
</dbReference>
<evidence type="ECO:0000259" key="5">
    <source>
        <dbReference type="PROSITE" id="PS50104"/>
    </source>
</evidence>
<dbReference type="InterPro" id="IPR036390">
    <property type="entry name" value="WH_DNA-bd_sf"/>
</dbReference>
<sequence>MTEPESSRSRPEGTYDVFLSFRGKDTRKTFTDHLYTALVQAGIHTFRDDDELPRGEEIHDHLLRAIQESKISIVVFSKGYASSRWCLNELVEILKCKNRKTGQIVQPIFYNIDPSDVRKQNGSFAKAFVKHEERFEEKLVKEWRKALEEAGNLSGWNLNDMANGHEAKFIKEIIKDVLNKLDPKYLYVPEHLVGIDRLAHNIIDFLSTATDDVLIVGIHGMPGIGKTTIGRVVFNQLCYGFEESCFLSNINETSKQFNGLVPLQKQLLHDIFKQDAANINCVDRGKVLIKERLCRQRVLVVADDVARQDQLNALMGERSWFGPGSRVIITTRDSSVLLKADQTYQIEELKPDESLQLFSWHALRDTEPAEDYIELSKDVVDYCGGLPLALEVMGACLSGKNRDGWKSVIDKLRRIPNHDIQGKLKISYDSLDGEELQNAFLDIACFFIDRKKEYVAKVLGARCGYNPEVDLETLRGRSLIKVNAIGKITMHDLLRDMGREVVRETSPKEPGKRTRIWNQEDAWNVLEQQKGTDVVEGLALDVKASEAKSLSTGSFAKMKRLNLLQINGVHLTGSFKLLSRELMLICWLQCPLVYFPSDFTIDNLAVLDMQYSNLKELWKGKKILNRLKIINLSHSQNLIKTPNLHSSSLKKLKLKGCSSLVEVHQSIGNLTSLIFLNLEGCWRLKILPESIVNVKSLKRLNISGCSQLEKLPERMGDMESLIELLADGIENKQFLSSIGQLKYVRRLSLRGYSFSQDSPSWLSPSSTSWPPSISSFISASVLCLKRLLPTTFIDWRSVKSLELSYVGLSDRVTNCVDFRGFSSLEELDLSGNKFSSLPSGIGFLAKLEMMDVQECKYLVSIRDLPSNLVYLFAGGCKSLERVRIPIQSKKELYINLHESHSLEEIQGIEGQSNIFWNILVDDCIPSPNKLQKSVVEAFCNGCYRYFIYCLPGKMPNWMSYSGEGCPLSFHIPPVFQGLVVWFVCSLEKVHRHSIYLDIDIIIIIRNKSNGIQLFEDERTKYTYPAPKTGGWIRYISGSEMAMEDYCADDELELYIYSKPIRIAVRNSYPFYLLHIKECGVHVIAGKSNSFEESEVERDTVMPYHLLPHPPCGSITASTPKQWSDYLFPKLQNHNLNLTLDGKNKYFI</sequence>
<dbReference type="PANTHER" id="PTHR11017">
    <property type="entry name" value="LEUCINE-RICH REPEAT-CONTAINING PROTEIN"/>
    <property type="match status" value="1"/>
</dbReference>
<dbReference type="Gene3D" id="1.10.8.430">
    <property type="entry name" value="Helical domain of apoptotic protease-activating factors"/>
    <property type="match status" value="1"/>
</dbReference>
<dbReference type="InterPro" id="IPR035897">
    <property type="entry name" value="Toll_tir_struct_dom_sf"/>
</dbReference>
<evidence type="ECO:0000256" key="1">
    <source>
        <dbReference type="ARBA" id="ARBA00022614"/>
    </source>
</evidence>
<dbReference type="GO" id="GO:0051707">
    <property type="term" value="P:response to other organism"/>
    <property type="evidence" value="ECO:0007669"/>
    <property type="project" value="UniProtKB-ARBA"/>
</dbReference>
<accession>A0A2K1RA64</accession>
<keyword evidence="1" id="KW-0433">Leucine-rich repeat</keyword>
<evidence type="ECO:0000256" key="4">
    <source>
        <dbReference type="ARBA" id="ARBA00023027"/>
    </source>
</evidence>
<dbReference type="Pfam" id="PF00931">
    <property type="entry name" value="NB-ARC"/>
    <property type="match status" value="1"/>
</dbReference>
<dbReference type="Gene3D" id="3.40.50.300">
    <property type="entry name" value="P-loop containing nucleotide triphosphate hydrolases"/>
    <property type="match status" value="1"/>
</dbReference>
<dbReference type="STRING" id="3694.A0A2K1RA64"/>
<dbReference type="SUPFAM" id="SSF52200">
    <property type="entry name" value="Toll/Interleukin receptor TIR domain"/>
    <property type="match status" value="1"/>
</dbReference>
<name>A0A2K1RA64_POPTR</name>
<dbReference type="Pfam" id="PF01582">
    <property type="entry name" value="TIR"/>
    <property type="match status" value="1"/>
</dbReference>
<dbReference type="GO" id="GO:0006952">
    <property type="term" value="P:defense response"/>
    <property type="evidence" value="ECO:0007669"/>
    <property type="project" value="UniProtKB-KW"/>
</dbReference>
<dbReference type="Gene3D" id="3.80.10.10">
    <property type="entry name" value="Ribonuclease Inhibitor"/>
    <property type="match status" value="2"/>
</dbReference>
<dbReference type="PROSITE" id="PS50104">
    <property type="entry name" value="TIR"/>
    <property type="match status" value="1"/>
</dbReference>
<dbReference type="SUPFAM" id="SSF46785">
    <property type="entry name" value="Winged helix' DNA-binding domain"/>
    <property type="match status" value="1"/>
</dbReference>
<dbReference type="SMART" id="SM00255">
    <property type="entry name" value="TIR"/>
    <property type="match status" value="1"/>
</dbReference>
<evidence type="ECO:0000313" key="6">
    <source>
        <dbReference type="EMBL" id="PNS24182.1"/>
    </source>
</evidence>
<dbReference type="InterPro" id="IPR058192">
    <property type="entry name" value="WHD_ROQ1-like"/>
</dbReference>